<gene>
    <name evidence="1" type="ORF">TNCV_4287571</name>
</gene>
<protein>
    <submittedName>
        <fullName evidence="1">Uncharacterized protein</fullName>
    </submittedName>
</protein>
<dbReference type="AlphaFoldDB" id="A0A8X6SG66"/>
<evidence type="ECO:0000313" key="2">
    <source>
        <dbReference type="Proteomes" id="UP000887159"/>
    </source>
</evidence>
<keyword evidence="2" id="KW-1185">Reference proteome</keyword>
<reference evidence="1" key="1">
    <citation type="submission" date="2020-08" db="EMBL/GenBank/DDBJ databases">
        <title>Multicomponent nature underlies the extraordinary mechanical properties of spider dragline silk.</title>
        <authorList>
            <person name="Kono N."/>
            <person name="Nakamura H."/>
            <person name="Mori M."/>
            <person name="Yoshida Y."/>
            <person name="Ohtoshi R."/>
            <person name="Malay A.D."/>
            <person name="Moran D.A.P."/>
            <person name="Tomita M."/>
            <person name="Numata K."/>
            <person name="Arakawa K."/>
        </authorList>
    </citation>
    <scope>NUCLEOTIDE SEQUENCE</scope>
</reference>
<dbReference type="EMBL" id="BMAU01021278">
    <property type="protein sequence ID" value="GFY07821.1"/>
    <property type="molecule type" value="Genomic_DNA"/>
</dbReference>
<dbReference type="Proteomes" id="UP000887159">
    <property type="component" value="Unassembled WGS sequence"/>
</dbReference>
<sequence length="132" mass="14969">MHAYDFCIQKIYRLQQRLNLQPLAYETGTLPPSHWSRLFEIMRSVAVIRSFEHHTCGSTIWLGPTPILRENTLGWSGATHLSPHERGFAARRLFRVVPCCEGTMQLQAFIPSPGFEPRPYSTATSLTTIPNG</sequence>
<organism evidence="1 2">
    <name type="scientific">Trichonephila clavipes</name>
    <name type="common">Golden silk orbweaver</name>
    <name type="synonym">Nephila clavipes</name>
    <dbReference type="NCBI Taxonomy" id="2585209"/>
    <lineage>
        <taxon>Eukaryota</taxon>
        <taxon>Metazoa</taxon>
        <taxon>Ecdysozoa</taxon>
        <taxon>Arthropoda</taxon>
        <taxon>Chelicerata</taxon>
        <taxon>Arachnida</taxon>
        <taxon>Araneae</taxon>
        <taxon>Araneomorphae</taxon>
        <taxon>Entelegynae</taxon>
        <taxon>Araneoidea</taxon>
        <taxon>Nephilidae</taxon>
        <taxon>Trichonephila</taxon>
    </lineage>
</organism>
<proteinExistence type="predicted"/>
<accession>A0A8X6SG66</accession>
<name>A0A8X6SG66_TRICX</name>
<comment type="caution">
    <text evidence="1">The sequence shown here is derived from an EMBL/GenBank/DDBJ whole genome shotgun (WGS) entry which is preliminary data.</text>
</comment>
<evidence type="ECO:0000313" key="1">
    <source>
        <dbReference type="EMBL" id="GFY07821.1"/>
    </source>
</evidence>